<evidence type="ECO:0000256" key="1">
    <source>
        <dbReference type="SAM" id="MobiDB-lite"/>
    </source>
</evidence>
<evidence type="ECO:0000256" key="2">
    <source>
        <dbReference type="SAM" id="Phobius"/>
    </source>
</evidence>
<proteinExistence type="predicted"/>
<feature type="transmembrane region" description="Helical" evidence="2">
    <location>
        <begin position="230"/>
        <end position="252"/>
    </location>
</feature>
<feature type="chain" id="PRO_5025553811" description="Mid2 domain-containing protein" evidence="3">
    <location>
        <begin position="21"/>
        <end position="320"/>
    </location>
</feature>
<dbReference type="RefSeq" id="XP_033599855.1">
    <property type="nucleotide sequence ID" value="XM_033749469.1"/>
</dbReference>
<dbReference type="OrthoDB" id="3945612at2759"/>
<dbReference type="EMBL" id="ML996573">
    <property type="protein sequence ID" value="KAF2757404.1"/>
    <property type="molecule type" value="Genomic_DNA"/>
</dbReference>
<evidence type="ECO:0000313" key="5">
    <source>
        <dbReference type="Proteomes" id="UP000799437"/>
    </source>
</evidence>
<organism evidence="4 5">
    <name type="scientific">Pseudovirgaria hyperparasitica</name>
    <dbReference type="NCBI Taxonomy" id="470096"/>
    <lineage>
        <taxon>Eukaryota</taxon>
        <taxon>Fungi</taxon>
        <taxon>Dikarya</taxon>
        <taxon>Ascomycota</taxon>
        <taxon>Pezizomycotina</taxon>
        <taxon>Dothideomycetes</taxon>
        <taxon>Dothideomycetes incertae sedis</taxon>
        <taxon>Acrospermales</taxon>
        <taxon>Acrospermaceae</taxon>
        <taxon>Pseudovirgaria</taxon>
    </lineage>
</organism>
<keyword evidence="2" id="KW-1133">Transmembrane helix</keyword>
<dbReference type="GeneID" id="54490523"/>
<name>A0A6A6W5V1_9PEZI</name>
<reference evidence="4" key="1">
    <citation type="journal article" date="2020" name="Stud. Mycol.">
        <title>101 Dothideomycetes genomes: a test case for predicting lifestyles and emergence of pathogens.</title>
        <authorList>
            <person name="Haridas S."/>
            <person name="Albert R."/>
            <person name="Binder M."/>
            <person name="Bloem J."/>
            <person name="Labutti K."/>
            <person name="Salamov A."/>
            <person name="Andreopoulos B."/>
            <person name="Baker S."/>
            <person name="Barry K."/>
            <person name="Bills G."/>
            <person name="Bluhm B."/>
            <person name="Cannon C."/>
            <person name="Castanera R."/>
            <person name="Culley D."/>
            <person name="Daum C."/>
            <person name="Ezra D."/>
            <person name="Gonzalez J."/>
            <person name="Henrissat B."/>
            <person name="Kuo A."/>
            <person name="Liang C."/>
            <person name="Lipzen A."/>
            <person name="Lutzoni F."/>
            <person name="Magnuson J."/>
            <person name="Mondo S."/>
            <person name="Nolan M."/>
            <person name="Ohm R."/>
            <person name="Pangilinan J."/>
            <person name="Park H.-J."/>
            <person name="Ramirez L."/>
            <person name="Alfaro M."/>
            <person name="Sun H."/>
            <person name="Tritt A."/>
            <person name="Yoshinaga Y."/>
            <person name="Zwiers L.-H."/>
            <person name="Turgeon B."/>
            <person name="Goodwin S."/>
            <person name="Spatafora J."/>
            <person name="Crous P."/>
            <person name="Grigoriev I."/>
        </authorList>
    </citation>
    <scope>NUCLEOTIDE SEQUENCE</scope>
    <source>
        <strain evidence="4">CBS 121739</strain>
    </source>
</reference>
<keyword evidence="2" id="KW-0812">Transmembrane</keyword>
<dbReference type="CDD" id="cd21699">
    <property type="entry name" value="JMTM_APP_like"/>
    <property type="match status" value="1"/>
</dbReference>
<gene>
    <name evidence="4" type="ORF">EJ05DRAFT_538615</name>
</gene>
<sequence length="320" mass="34414">MVPFFLLLLCTLIFVSSGSSSDPYWFLGGTNSWCSYNGAEFWAAETYEHGGLCAYMFEINRTYACPAPDTACWTLSKTGDLDTGPNDVASSDVLCNTIGREGRDVWWFCDATHENCNPAVGHPDCISQFSNPLKDLSDDEAGSVARTLAASALRTLRGENPTITVSTQASEGPTTMPTAKSETWMITSVVSSSSGVGAFPTTTSPGPGGPVNNTSTQADSENQDGLSTGALVGIVVGAASGGALLVVLVLIYRRGKRRHSAELNAKTPYKKKEDIWDGYYQDAPHYQRNPMPVEIEDGHLAELPSHYRRPVELPGDTTLK</sequence>
<evidence type="ECO:0000256" key="3">
    <source>
        <dbReference type="SAM" id="SignalP"/>
    </source>
</evidence>
<keyword evidence="3" id="KW-0732">Signal</keyword>
<evidence type="ECO:0008006" key="6">
    <source>
        <dbReference type="Google" id="ProtNLM"/>
    </source>
</evidence>
<dbReference type="AlphaFoldDB" id="A0A6A6W5V1"/>
<keyword evidence="2" id="KW-0472">Membrane</keyword>
<keyword evidence="5" id="KW-1185">Reference proteome</keyword>
<dbReference type="Proteomes" id="UP000799437">
    <property type="component" value="Unassembled WGS sequence"/>
</dbReference>
<feature type="compositionally biased region" description="Low complexity" evidence="1">
    <location>
        <begin position="196"/>
        <end position="216"/>
    </location>
</feature>
<feature type="region of interest" description="Disordered" evidence="1">
    <location>
        <begin position="196"/>
        <end position="223"/>
    </location>
</feature>
<accession>A0A6A6W5V1</accession>
<feature type="signal peptide" evidence="3">
    <location>
        <begin position="1"/>
        <end position="20"/>
    </location>
</feature>
<evidence type="ECO:0000313" key="4">
    <source>
        <dbReference type="EMBL" id="KAF2757404.1"/>
    </source>
</evidence>
<protein>
    <recommendedName>
        <fullName evidence="6">Mid2 domain-containing protein</fullName>
    </recommendedName>
</protein>